<dbReference type="Proteomes" id="UP000886998">
    <property type="component" value="Unassembled WGS sequence"/>
</dbReference>
<protein>
    <submittedName>
        <fullName evidence="1">Uncharacterized protein</fullName>
    </submittedName>
</protein>
<proteinExistence type="predicted"/>
<organism evidence="1 2">
    <name type="scientific">Trichonephila inaurata madagascariensis</name>
    <dbReference type="NCBI Taxonomy" id="2747483"/>
    <lineage>
        <taxon>Eukaryota</taxon>
        <taxon>Metazoa</taxon>
        <taxon>Ecdysozoa</taxon>
        <taxon>Arthropoda</taxon>
        <taxon>Chelicerata</taxon>
        <taxon>Arachnida</taxon>
        <taxon>Araneae</taxon>
        <taxon>Araneomorphae</taxon>
        <taxon>Entelegynae</taxon>
        <taxon>Araneoidea</taxon>
        <taxon>Nephilidae</taxon>
        <taxon>Trichonephila</taxon>
        <taxon>Trichonephila inaurata</taxon>
    </lineage>
</organism>
<gene>
    <name evidence="1" type="ORF">TNIN_208351</name>
</gene>
<sequence>MTITAQTRSKLSTKRTDIFLEFQGSMSSFCEPNQLSCFPGVQSKYRISEGSVWGDEFDYLQNLGFPALCPNTTVEYNLTSGKSVYVN</sequence>
<evidence type="ECO:0000313" key="2">
    <source>
        <dbReference type="Proteomes" id="UP000886998"/>
    </source>
</evidence>
<keyword evidence="2" id="KW-1185">Reference proteome</keyword>
<dbReference type="AlphaFoldDB" id="A0A8X6YS21"/>
<accession>A0A8X6YS21</accession>
<evidence type="ECO:0000313" key="1">
    <source>
        <dbReference type="EMBL" id="GFY76719.1"/>
    </source>
</evidence>
<dbReference type="EMBL" id="BMAV01022114">
    <property type="protein sequence ID" value="GFY76719.1"/>
    <property type="molecule type" value="Genomic_DNA"/>
</dbReference>
<comment type="caution">
    <text evidence="1">The sequence shown here is derived from an EMBL/GenBank/DDBJ whole genome shotgun (WGS) entry which is preliminary data.</text>
</comment>
<name>A0A8X6YS21_9ARAC</name>
<dbReference type="OrthoDB" id="6420756at2759"/>
<reference evidence="1" key="1">
    <citation type="submission" date="2020-08" db="EMBL/GenBank/DDBJ databases">
        <title>Multicomponent nature underlies the extraordinary mechanical properties of spider dragline silk.</title>
        <authorList>
            <person name="Kono N."/>
            <person name="Nakamura H."/>
            <person name="Mori M."/>
            <person name="Yoshida Y."/>
            <person name="Ohtoshi R."/>
            <person name="Malay A.D."/>
            <person name="Moran D.A.P."/>
            <person name="Tomita M."/>
            <person name="Numata K."/>
            <person name="Arakawa K."/>
        </authorList>
    </citation>
    <scope>NUCLEOTIDE SEQUENCE</scope>
</reference>